<dbReference type="PANTHER" id="PTHR33969:SF2">
    <property type="entry name" value="SEGREGATION AND CONDENSATION PROTEIN A"/>
    <property type="match status" value="1"/>
</dbReference>
<dbReference type="InterPro" id="IPR003768">
    <property type="entry name" value="ScpA"/>
</dbReference>
<dbReference type="InterPro" id="IPR023093">
    <property type="entry name" value="ScpA-like_C"/>
</dbReference>
<name>A0ABU8YJH4_9CYAN</name>
<reference evidence="4 5" key="1">
    <citation type="journal article" date="2020" name="Harmful Algae">
        <title>Molecular and morphological characterization of a novel dihydroanatoxin-a producing Microcoleus species (cyanobacteria) from the Russian River, California, USA.</title>
        <authorList>
            <person name="Conklin K.Y."/>
            <person name="Stancheva R."/>
            <person name="Otten T.G."/>
            <person name="Fadness R."/>
            <person name="Boyer G.L."/>
            <person name="Read B."/>
            <person name="Zhang X."/>
            <person name="Sheath R.G."/>
        </authorList>
    </citation>
    <scope>NUCLEOTIDE SEQUENCE [LARGE SCALE GENOMIC DNA]</scope>
    <source>
        <strain evidence="4 5">PTRS2</strain>
    </source>
</reference>
<evidence type="ECO:0000313" key="5">
    <source>
        <dbReference type="Proteomes" id="UP001384579"/>
    </source>
</evidence>
<keyword evidence="5" id="KW-1185">Reference proteome</keyword>
<feature type="compositionally biased region" description="Acidic residues" evidence="3">
    <location>
        <begin position="93"/>
        <end position="103"/>
    </location>
</feature>
<evidence type="ECO:0000313" key="4">
    <source>
        <dbReference type="EMBL" id="MEK0184510.1"/>
    </source>
</evidence>
<comment type="caution">
    <text evidence="4">The sequence shown here is derived from an EMBL/GenBank/DDBJ whole genome shotgun (WGS) entry which is preliminary data.</text>
</comment>
<evidence type="ECO:0000256" key="2">
    <source>
        <dbReference type="ARBA" id="ARBA00044777"/>
    </source>
</evidence>
<evidence type="ECO:0000256" key="3">
    <source>
        <dbReference type="SAM" id="MobiDB-lite"/>
    </source>
</evidence>
<dbReference type="EMBL" id="JBBLXS010000056">
    <property type="protein sequence ID" value="MEK0184510.1"/>
    <property type="molecule type" value="Genomic_DNA"/>
</dbReference>
<dbReference type="Pfam" id="PF02616">
    <property type="entry name" value="SMC_ScpA"/>
    <property type="match status" value="1"/>
</dbReference>
<feature type="region of interest" description="Disordered" evidence="3">
    <location>
        <begin position="89"/>
        <end position="114"/>
    </location>
</feature>
<organism evidence="4 5">
    <name type="scientific">Microcoleus anatoxicus PTRS2</name>
    <dbReference type="NCBI Taxonomy" id="2705321"/>
    <lineage>
        <taxon>Bacteria</taxon>
        <taxon>Bacillati</taxon>
        <taxon>Cyanobacteriota</taxon>
        <taxon>Cyanophyceae</taxon>
        <taxon>Oscillatoriophycideae</taxon>
        <taxon>Oscillatoriales</taxon>
        <taxon>Microcoleaceae</taxon>
        <taxon>Microcoleus</taxon>
        <taxon>Microcoleus anatoxicus</taxon>
    </lineage>
</organism>
<dbReference type="RefSeq" id="WP_340523430.1">
    <property type="nucleotide sequence ID" value="NZ_JBBLXS010000056.1"/>
</dbReference>
<sequence length="273" mass="30925">MTIAKAQDGLQTISEGIAILIDLAERGEINPWDVKVIEVFDRCLNKLNEARDAEQSGDFSDLSHSGQAFLYASMLVLLKAESIVLSEPPVNDSADEVPLEEAENSGGRHLPQHLERQLRRRGVAKLPQKRPVTLPELIEQLQLMKAAMEETVAPRRRTSSKMRSQAARAIFELAHQENLVETASELERFLGERNSEIDEGWLDLEQLLELWPHHDLHSPVESKIPVSMEETEATNSPNHDRVGIFWALLLLSAQSKVELVQEEFYRDLKIRVL</sequence>
<proteinExistence type="predicted"/>
<evidence type="ECO:0000256" key="1">
    <source>
        <dbReference type="ARBA" id="ARBA00022829"/>
    </source>
</evidence>
<dbReference type="PANTHER" id="PTHR33969">
    <property type="entry name" value="SEGREGATION AND CONDENSATION PROTEIN A"/>
    <property type="match status" value="1"/>
</dbReference>
<keyword evidence="1" id="KW-0159">Chromosome partition</keyword>
<protein>
    <recommendedName>
        <fullName evidence="2">Segregation and condensation protein A</fullName>
    </recommendedName>
</protein>
<gene>
    <name evidence="4" type="ORF">WMG39_06530</name>
</gene>
<dbReference type="Gene3D" id="1.10.10.580">
    <property type="entry name" value="Structural maintenance of chromosome 1. Chain E"/>
    <property type="match status" value="1"/>
</dbReference>
<dbReference type="Proteomes" id="UP001384579">
    <property type="component" value="Unassembled WGS sequence"/>
</dbReference>
<accession>A0ABU8YJH4</accession>